<dbReference type="Pfam" id="PF00512">
    <property type="entry name" value="HisKA"/>
    <property type="match status" value="1"/>
</dbReference>
<organism evidence="15 16">
    <name type="scientific">Xanthobacter dioxanivorans</name>
    <dbReference type="NCBI Taxonomy" id="2528964"/>
    <lineage>
        <taxon>Bacteria</taxon>
        <taxon>Pseudomonadati</taxon>
        <taxon>Pseudomonadota</taxon>
        <taxon>Alphaproteobacteria</taxon>
        <taxon>Hyphomicrobiales</taxon>
        <taxon>Xanthobacteraceae</taxon>
        <taxon>Xanthobacter</taxon>
    </lineage>
</organism>
<dbReference type="SMART" id="SM00387">
    <property type="entry name" value="HATPase_c"/>
    <property type="match status" value="1"/>
</dbReference>
<dbReference type="RefSeq" id="WP_203191423.1">
    <property type="nucleotide sequence ID" value="NZ_CP063362.1"/>
</dbReference>
<feature type="domain" description="CheR-type methyltransferase" evidence="14">
    <location>
        <begin position="226"/>
        <end position="490"/>
    </location>
</feature>
<evidence type="ECO:0000256" key="4">
    <source>
        <dbReference type="ARBA" id="ARBA00023125"/>
    </source>
</evidence>
<sequence>MPKLPARAARGNAPRSKGPPLAAAPARWSRDFPVVGVGASAGGLEACKKLLDALPGDHGMALILVLHLDPTHESMMADLLATHTSMVVQQAADGMPIEPDHLYIIPPGFYLSVDAGHLRLSAPEEPHGARLPFDFLLKSLVDDYGPDAIGVILSGTGADGTAGLKAVKEKGGFTLAQDPEEADYDGMPRSAIAAGAVDLVLPVGKIPAALLTHGRQPDDGPANVALAQIVDLLRASTAFDFTLYKPGTLQRRTERRMALASMGGSDMERYLELLRKNPAELDLLAKDLLINVTGFFRDPQVFEFLARDIIPELVREHPLDRPFRIWVPGCSTGEEAYSLAMLFFEAITAARRNVRVQVFASDIDPDAVAKAREGFYPETIAGTMSPERLERFFTKDAHGFRITPDLRAAVVFTVQNVLADPPFSRLDLISCRNLLIYLGPEAQARIVSLFHFALIEGGLLLLGTSEEVGSADARFEVVSKPARVYRRTGQRRPGDLSFSIGASGGVSLSARPAQVSSPSRQTALAELCRRLVLETYAPAAVLINRNYECLYSLGSTDAYLRLAPGQPTLDLLSMAREGVRTKLRAGIQRATQDKTRVVVEGGRTHRDGKAVAFSIAVHPVLSQGEELLLVCFLDSPVVSGGRSDRPMPERELRRVAELEQELASTRTELESAIRNLELSTEEQKAVNEEALSVNEEFQSTNEELLASKEELQSLNEELTALNGQLQETLERQRTTSSDLQNVLYSTDVATLFLDTQLKIRFFTPATRSLFSVIPSDVGRPLSDLNSLAADETLMPDIQAVLAGSVAHEREIGTRNGAWYVRRILPYRTQDDGVDGVVITFVDVTERRRAADALETARRDAELANSAKSRFLAAASHDLRQPLQSLVLLQGLLAKAAEGEKAERLVKRLDETISAMSGMLNALLDINQIEAGTIRADVVGFPINDVLDRMREELTYHARAKKLTLRVIPCGLSVESDPRLLEQMLRNLISNALKYTPRGRVLVGCRRHGPRLRIEVWDTGIGIPETELQAIFDEYHQLHNAARERNLGLGLGLSIVQRLGLLLGHPVKVRSRPGHGSVFSVDVRLSPGVPARQGVAPPVDVPGLIDAPAGRKAAILVIEDDPDVRSLLELLLAGEGHTVSAAPDGDVALGLVDRSAIRPDLILADYNLPNGMTGLEAAARLRARLCSPVPVVIVTGDISTNALRDIAAHDCVQLNKPVKSDELARIIQEQLGDHPPGMTRSAPPSAGDFGPAAPPVIFIVDDNDHVRQSMRSVLEEDGRTVEDYDSCEAFLAVYRAGREGCLLIDAYLPGMKGLELLRRLHDGGDGLPAIMITGNSDVRMAVQAMKAGAFDFIEKPVGREELLACVEQALEQARGADRRPVWHATAAEQLASLTDRQREILDLVLAGHPSKNIAADLGISQRTVENHRAAIMKKTGAKSLPALARLALAATWTGIGNYSEARVR</sequence>
<dbReference type="Gene3D" id="3.40.50.180">
    <property type="entry name" value="Methylesterase CheB, C-terminal domain"/>
    <property type="match status" value="1"/>
</dbReference>
<dbReference type="GO" id="GO:0008757">
    <property type="term" value="F:S-adenosylmethionine-dependent methyltransferase activity"/>
    <property type="evidence" value="ECO:0007669"/>
    <property type="project" value="InterPro"/>
</dbReference>
<feature type="modified residue" description="4-aspartylphosphate" evidence="6">
    <location>
        <position position="1304"/>
    </location>
</feature>
<dbReference type="SUPFAM" id="SSF53335">
    <property type="entry name" value="S-adenosyl-L-methionine-dependent methyltransferases"/>
    <property type="match status" value="1"/>
</dbReference>
<dbReference type="SMART" id="SM00138">
    <property type="entry name" value="MeTrc"/>
    <property type="match status" value="1"/>
</dbReference>
<dbReference type="CDD" id="cd06170">
    <property type="entry name" value="LuxR_C_like"/>
    <property type="match status" value="1"/>
</dbReference>
<dbReference type="SMART" id="SM00388">
    <property type="entry name" value="HisKA"/>
    <property type="match status" value="1"/>
</dbReference>
<dbReference type="InterPro" id="IPR022642">
    <property type="entry name" value="CheR_C"/>
</dbReference>
<evidence type="ECO:0000256" key="5">
    <source>
        <dbReference type="PROSITE-ProRule" id="PRU00050"/>
    </source>
</evidence>
<evidence type="ECO:0000256" key="2">
    <source>
        <dbReference type="ARBA" id="ARBA00012438"/>
    </source>
</evidence>
<dbReference type="Pfam" id="PF13596">
    <property type="entry name" value="PAS_10"/>
    <property type="match status" value="1"/>
</dbReference>
<dbReference type="Pfam" id="PF02518">
    <property type="entry name" value="HATPase_c"/>
    <property type="match status" value="1"/>
</dbReference>
<comment type="catalytic activity">
    <reaction evidence="1">
        <text>ATP + protein L-histidine = ADP + protein N-phospho-L-histidine.</text>
        <dbReference type="EC" id="2.7.13.3"/>
    </reaction>
</comment>
<dbReference type="PRINTS" id="PR00038">
    <property type="entry name" value="HTHLUXR"/>
</dbReference>
<dbReference type="PANTHER" id="PTHR24422">
    <property type="entry name" value="CHEMOTAXIS PROTEIN METHYLTRANSFERASE"/>
    <property type="match status" value="1"/>
</dbReference>
<dbReference type="InterPro" id="IPR000700">
    <property type="entry name" value="PAS-assoc_C"/>
</dbReference>
<dbReference type="InterPro" id="IPR022641">
    <property type="entry name" value="CheR_N"/>
</dbReference>
<keyword evidence="3 5" id="KW-0145">Chemotaxis</keyword>
<dbReference type="PROSITE" id="PS50113">
    <property type="entry name" value="PAC"/>
    <property type="match status" value="1"/>
</dbReference>
<dbReference type="InterPro" id="IPR016032">
    <property type="entry name" value="Sig_transdc_resp-reg_C-effctor"/>
</dbReference>
<evidence type="ECO:0000256" key="6">
    <source>
        <dbReference type="PROSITE-ProRule" id="PRU00169"/>
    </source>
</evidence>
<dbReference type="Gene3D" id="1.10.10.10">
    <property type="entry name" value="Winged helix-like DNA-binding domain superfamily/Winged helix DNA-binding domain"/>
    <property type="match status" value="1"/>
</dbReference>
<dbReference type="InterPro" id="IPR000780">
    <property type="entry name" value="CheR_MeTrfase"/>
</dbReference>
<dbReference type="InterPro" id="IPR035965">
    <property type="entry name" value="PAS-like_dom_sf"/>
</dbReference>
<evidence type="ECO:0000259" key="9">
    <source>
        <dbReference type="PROSITE" id="PS50043"/>
    </source>
</evidence>
<dbReference type="FunFam" id="3.30.565.10:FF:000049">
    <property type="entry name" value="Two-component sensor histidine kinase"/>
    <property type="match status" value="1"/>
</dbReference>
<dbReference type="PROSITE" id="PS50043">
    <property type="entry name" value="HTH_LUXR_2"/>
    <property type="match status" value="1"/>
</dbReference>
<dbReference type="GO" id="GO:0008984">
    <property type="term" value="F:protein-glutamate methylesterase activity"/>
    <property type="evidence" value="ECO:0007669"/>
    <property type="project" value="InterPro"/>
</dbReference>
<evidence type="ECO:0000259" key="11">
    <source>
        <dbReference type="PROSITE" id="PS50110"/>
    </source>
</evidence>
<dbReference type="GO" id="GO:0000156">
    <property type="term" value="F:phosphorelay response regulator activity"/>
    <property type="evidence" value="ECO:0007669"/>
    <property type="project" value="InterPro"/>
</dbReference>
<dbReference type="SUPFAM" id="SSF55874">
    <property type="entry name" value="ATPase domain of HSP90 chaperone/DNA topoisomerase II/histidine kinase"/>
    <property type="match status" value="1"/>
</dbReference>
<feature type="domain" description="CheB-type methylesterase" evidence="13">
    <location>
        <begin position="20"/>
        <end position="212"/>
    </location>
</feature>
<feature type="coiled-coil region" evidence="7">
    <location>
        <begin position="655"/>
        <end position="735"/>
    </location>
</feature>
<evidence type="ECO:0000259" key="10">
    <source>
        <dbReference type="PROSITE" id="PS50109"/>
    </source>
</evidence>
<evidence type="ECO:0000256" key="7">
    <source>
        <dbReference type="SAM" id="Coils"/>
    </source>
</evidence>
<keyword evidence="16" id="KW-1185">Reference proteome</keyword>
<dbReference type="GO" id="GO:0005737">
    <property type="term" value="C:cytoplasm"/>
    <property type="evidence" value="ECO:0007669"/>
    <property type="project" value="InterPro"/>
</dbReference>
<dbReference type="InterPro" id="IPR036097">
    <property type="entry name" value="HisK_dim/P_sf"/>
</dbReference>
<keyword evidence="5" id="KW-0378">Hydrolase</keyword>
<dbReference type="SUPFAM" id="SSF47384">
    <property type="entry name" value="Homodimeric domain of signal transducing histidine kinase"/>
    <property type="match status" value="1"/>
</dbReference>
<feature type="domain" description="PAC" evidence="12">
    <location>
        <begin position="805"/>
        <end position="855"/>
    </location>
</feature>
<feature type="active site" evidence="5">
    <location>
        <position position="40"/>
    </location>
</feature>
<evidence type="ECO:0000259" key="12">
    <source>
        <dbReference type="PROSITE" id="PS50113"/>
    </source>
</evidence>
<dbReference type="Proteomes" id="UP000596427">
    <property type="component" value="Chromosome"/>
</dbReference>
<keyword evidence="7" id="KW-0175">Coiled coil</keyword>
<keyword evidence="6" id="KW-0597">Phosphoprotein</keyword>
<feature type="domain" description="HTH luxR-type" evidence="9">
    <location>
        <begin position="1385"/>
        <end position="1450"/>
    </location>
</feature>
<evidence type="ECO:0000313" key="15">
    <source>
        <dbReference type="EMBL" id="QRG04546.1"/>
    </source>
</evidence>
<evidence type="ECO:0000256" key="1">
    <source>
        <dbReference type="ARBA" id="ARBA00000085"/>
    </source>
</evidence>
<feature type="domain" description="Response regulatory" evidence="11">
    <location>
        <begin position="1113"/>
        <end position="1230"/>
    </location>
</feature>
<dbReference type="InterPro" id="IPR000792">
    <property type="entry name" value="Tscrpt_reg_LuxR_C"/>
</dbReference>
<dbReference type="InterPro" id="IPR003661">
    <property type="entry name" value="HisK_dim/P_dom"/>
</dbReference>
<dbReference type="Gene3D" id="3.30.450.20">
    <property type="entry name" value="PAS domain"/>
    <property type="match status" value="1"/>
</dbReference>
<evidence type="ECO:0000313" key="16">
    <source>
        <dbReference type="Proteomes" id="UP000596427"/>
    </source>
</evidence>
<feature type="domain" description="Response regulatory" evidence="11">
    <location>
        <begin position="1255"/>
        <end position="1369"/>
    </location>
</feature>
<dbReference type="SUPFAM" id="SSF52738">
    <property type="entry name" value="Methylesterase CheB, C-terminal domain"/>
    <property type="match status" value="1"/>
</dbReference>
<dbReference type="InterPro" id="IPR001789">
    <property type="entry name" value="Sig_transdc_resp-reg_receiver"/>
</dbReference>
<dbReference type="CDD" id="cd00156">
    <property type="entry name" value="REC"/>
    <property type="match status" value="1"/>
</dbReference>
<name>A0A974PJV3_9HYPH</name>
<dbReference type="PROSITE" id="PS50123">
    <property type="entry name" value="CHER"/>
    <property type="match status" value="1"/>
</dbReference>
<dbReference type="EC" id="2.7.13.3" evidence="2"/>
<feature type="region of interest" description="Disordered" evidence="8">
    <location>
        <begin position="1"/>
        <end position="24"/>
    </location>
</feature>
<dbReference type="InterPro" id="IPR029063">
    <property type="entry name" value="SAM-dependent_MTases_sf"/>
</dbReference>
<dbReference type="SUPFAM" id="SSF46894">
    <property type="entry name" value="C-terminal effector domain of the bipartite response regulators"/>
    <property type="match status" value="1"/>
</dbReference>
<dbReference type="GO" id="GO:0006355">
    <property type="term" value="P:regulation of DNA-templated transcription"/>
    <property type="evidence" value="ECO:0007669"/>
    <property type="project" value="InterPro"/>
</dbReference>
<dbReference type="Pfam" id="PF03705">
    <property type="entry name" value="CheR_N"/>
    <property type="match status" value="1"/>
</dbReference>
<dbReference type="PRINTS" id="PR00996">
    <property type="entry name" value="CHERMTFRASE"/>
</dbReference>
<dbReference type="Pfam" id="PF00072">
    <property type="entry name" value="Response_reg"/>
    <property type="match status" value="2"/>
</dbReference>
<dbReference type="CDD" id="cd16434">
    <property type="entry name" value="CheB-CheR_fusion"/>
    <property type="match status" value="1"/>
</dbReference>
<dbReference type="PROSITE" id="PS50110">
    <property type="entry name" value="RESPONSE_REGULATORY"/>
    <property type="match status" value="2"/>
</dbReference>
<dbReference type="Gene3D" id="3.30.565.10">
    <property type="entry name" value="Histidine kinase-like ATPase, C-terminal domain"/>
    <property type="match status" value="1"/>
</dbReference>
<evidence type="ECO:0000256" key="8">
    <source>
        <dbReference type="SAM" id="MobiDB-lite"/>
    </source>
</evidence>
<dbReference type="Pfam" id="PF00196">
    <property type="entry name" value="GerE"/>
    <property type="match status" value="1"/>
</dbReference>
<dbReference type="Pfam" id="PF01339">
    <property type="entry name" value="CheB_methylest"/>
    <property type="match status" value="1"/>
</dbReference>
<reference evidence="15 16" key="1">
    <citation type="submission" date="2020-10" db="EMBL/GenBank/DDBJ databases">
        <title>Degradation of 1,4-Dioxane by Xanthobacter sp. YN2, via a Novel Group-2 Soluble Di-Iron Monooxygenase.</title>
        <authorList>
            <person name="Ma F."/>
            <person name="Wang Y."/>
            <person name="Yang J."/>
            <person name="Guo H."/>
            <person name="Su D."/>
            <person name="Yu L."/>
        </authorList>
    </citation>
    <scope>NUCLEOTIDE SEQUENCE [LARGE SCALE GENOMIC DNA]</scope>
    <source>
        <strain evidence="15 16">YN2</strain>
    </source>
</reference>
<dbReference type="GO" id="GO:0000155">
    <property type="term" value="F:phosphorelay sensor kinase activity"/>
    <property type="evidence" value="ECO:0007669"/>
    <property type="project" value="InterPro"/>
</dbReference>
<dbReference type="InterPro" id="IPR005467">
    <property type="entry name" value="His_kinase_dom"/>
</dbReference>
<proteinExistence type="predicted"/>
<dbReference type="PROSITE" id="PS50122">
    <property type="entry name" value="CHEB"/>
    <property type="match status" value="1"/>
</dbReference>
<dbReference type="Gene3D" id="3.40.50.150">
    <property type="entry name" value="Vaccinia Virus protein VP39"/>
    <property type="match status" value="1"/>
</dbReference>
<dbReference type="SUPFAM" id="SSF55785">
    <property type="entry name" value="PYP-like sensor domain (PAS domain)"/>
    <property type="match status" value="1"/>
</dbReference>
<dbReference type="SMART" id="SM00448">
    <property type="entry name" value="REC"/>
    <property type="match status" value="2"/>
</dbReference>
<feature type="modified residue" description="4-aspartylphosphate" evidence="6">
    <location>
        <position position="1164"/>
    </location>
</feature>
<evidence type="ECO:0000256" key="3">
    <source>
        <dbReference type="ARBA" id="ARBA00022500"/>
    </source>
</evidence>
<feature type="active site" evidence="5">
    <location>
        <position position="159"/>
    </location>
</feature>
<dbReference type="Gene3D" id="1.10.287.130">
    <property type="match status" value="1"/>
</dbReference>
<dbReference type="KEGG" id="xdi:EZH22_15255"/>
<dbReference type="InterPro" id="IPR035909">
    <property type="entry name" value="CheB_C"/>
</dbReference>
<dbReference type="PROSITE" id="PS00622">
    <property type="entry name" value="HTH_LUXR_1"/>
    <property type="match status" value="1"/>
</dbReference>
<feature type="active site" evidence="5">
    <location>
        <position position="67"/>
    </location>
</feature>
<protein>
    <recommendedName>
        <fullName evidence="2">histidine kinase</fullName>
        <ecNumber evidence="2">2.7.13.3</ecNumber>
    </recommendedName>
</protein>
<evidence type="ECO:0000259" key="14">
    <source>
        <dbReference type="PROSITE" id="PS50123"/>
    </source>
</evidence>
<evidence type="ECO:0000259" key="13">
    <source>
        <dbReference type="PROSITE" id="PS50122"/>
    </source>
</evidence>
<dbReference type="GO" id="GO:0003677">
    <property type="term" value="F:DNA binding"/>
    <property type="evidence" value="ECO:0007669"/>
    <property type="project" value="UniProtKB-KW"/>
</dbReference>
<dbReference type="InterPro" id="IPR036890">
    <property type="entry name" value="HATPase_C_sf"/>
</dbReference>
<dbReference type="InterPro" id="IPR003594">
    <property type="entry name" value="HATPase_dom"/>
</dbReference>
<dbReference type="SMART" id="SM00421">
    <property type="entry name" value="HTH_LUXR"/>
    <property type="match status" value="1"/>
</dbReference>
<dbReference type="InterPro" id="IPR050903">
    <property type="entry name" value="Bact_Chemotaxis_MeTrfase"/>
</dbReference>
<keyword evidence="4" id="KW-0238">DNA-binding</keyword>
<dbReference type="CDD" id="cd00082">
    <property type="entry name" value="HisKA"/>
    <property type="match status" value="1"/>
</dbReference>
<dbReference type="Pfam" id="PF01739">
    <property type="entry name" value="CheR"/>
    <property type="match status" value="1"/>
</dbReference>
<gene>
    <name evidence="15" type="ORF">EZH22_15255</name>
</gene>
<dbReference type="SUPFAM" id="SSF47757">
    <property type="entry name" value="Chemotaxis receptor methyltransferase CheR, N-terminal domain"/>
    <property type="match status" value="1"/>
</dbReference>
<dbReference type="PROSITE" id="PS50109">
    <property type="entry name" value="HIS_KIN"/>
    <property type="match status" value="1"/>
</dbReference>
<dbReference type="InterPro" id="IPR036388">
    <property type="entry name" value="WH-like_DNA-bd_sf"/>
</dbReference>
<dbReference type="PANTHER" id="PTHR24422:SF27">
    <property type="entry name" value="PROTEIN-GLUTAMATE O-METHYLTRANSFERASE"/>
    <property type="match status" value="1"/>
</dbReference>
<feature type="domain" description="Histidine kinase" evidence="10">
    <location>
        <begin position="873"/>
        <end position="1086"/>
    </location>
</feature>
<dbReference type="EMBL" id="CP063362">
    <property type="protein sequence ID" value="QRG04546.1"/>
    <property type="molecule type" value="Genomic_DNA"/>
</dbReference>
<dbReference type="GO" id="GO:0006935">
    <property type="term" value="P:chemotaxis"/>
    <property type="evidence" value="ECO:0007669"/>
    <property type="project" value="UniProtKB-UniRule"/>
</dbReference>
<accession>A0A974PJV3</accession>
<dbReference type="InterPro" id="IPR000673">
    <property type="entry name" value="Sig_transdc_resp-reg_Me-estase"/>
</dbReference>
<dbReference type="Gene3D" id="3.40.50.2300">
    <property type="match status" value="2"/>
</dbReference>
<dbReference type="SUPFAM" id="SSF52172">
    <property type="entry name" value="CheY-like"/>
    <property type="match status" value="2"/>
</dbReference>
<dbReference type="InterPro" id="IPR011006">
    <property type="entry name" value="CheY-like_superfamily"/>
</dbReference>